<evidence type="ECO:0000313" key="2">
    <source>
        <dbReference type="Proteomes" id="UP000054877"/>
    </source>
</evidence>
<reference evidence="1 2" key="1">
    <citation type="submission" date="2015-11" db="EMBL/GenBank/DDBJ databases">
        <title>Genomic analysis of 38 Legionella species identifies large and diverse effector repertoires.</title>
        <authorList>
            <person name="Burstein D."/>
            <person name="Amaro F."/>
            <person name="Zusman T."/>
            <person name="Lifshitz Z."/>
            <person name="Cohen O."/>
            <person name="Gilbert J.A."/>
            <person name="Pupko T."/>
            <person name="Shuman H.A."/>
            <person name="Segal G."/>
        </authorList>
    </citation>
    <scope>NUCLEOTIDE SEQUENCE [LARGE SCALE GENOMIC DNA]</scope>
    <source>
        <strain evidence="1 2">Mt.St.Helens-9</strain>
    </source>
</reference>
<dbReference type="EMBL" id="LNYX01000007">
    <property type="protein sequence ID" value="KTD65376.1"/>
    <property type="molecule type" value="Genomic_DNA"/>
</dbReference>
<keyword evidence="2" id="KW-1185">Reference proteome</keyword>
<dbReference type="AlphaFoldDB" id="A0A0W0Z8C0"/>
<dbReference type="STRING" id="452.Lspi_0693"/>
<dbReference type="PATRIC" id="fig|452.5.peg.760"/>
<proteinExistence type="predicted"/>
<comment type="caution">
    <text evidence="1">The sequence shown here is derived from an EMBL/GenBank/DDBJ whole genome shotgun (WGS) entry which is preliminary data.</text>
</comment>
<organism evidence="1 2">
    <name type="scientific">Legionella spiritensis</name>
    <dbReference type="NCBI Taxonomy" id="452"/>
    <lineage>
        <taxon>Bacteria</taxon>
        <taxon>Pseudomonadati</taxon>
        <taxon>Pseudomonadota</taxon>
        <taxon>Gammaproteobacteria</taxon>
        <taxon>Legionellales</taxon>
        <taxon>Legionellaceae</taxon>
        <taxon>Legionella</taxon>
    </lineage>
</organism>
<evidence type="ECO:0000313" key="1">
    <source>
        <dbReference type="EMBL" id="KTD65376.1"/>
    </source>
</evidence>
<protein>
    <submittedName>
        <fullName evidence="1">Uncharacterized protein</fullName>
    </submittedName>
</protein>
<gene>
    <name evidence="1" type="ORF">Lspi_0693</name>
</gene>
<name>A0A0W0Z8C0_LEGSP</name>
<accession>A0A0W0Z8C0</accession>
<dbReference type="RefSeq" id="WP_058482643.1">
    <property type="nucleotide sequence ID" value="NZ_CAAAII010000002.1"/>
</dbReference>
<dbReference type="Proteomes" id="UP000054877">
    <property type="component" value="Unassembled WGS sequence"/>
</dbReference>
<sequence length="304" mass="35150">MNKSVNLFNNPGRNPLYELTRTRNNPNDKQVIAYWNNKYSENAQYLDKKFVSEFPISTEACLWELTLSDFLKNSPNIELLEDKDFGRKNKSKPDFCFLVNNQRYFLEATIINPGEYPALNIELDEVLGSSCRIPREEYKEKICGAIDKKINAFNNGYKDIITDNDGYFIAISSSPIGIHLNPNDLLVEASCLFGLSERIYDPNTEMIYLAEEDAVKKKKSNSPLKTNYFKKDEFNFLSGVLFSRRLCIFYPKLEGLEHAIPDIESECIYFHNPIAKNQLPRQAFPFINQFESREDLENALISIL</sequence>